<dbReference type="SUPFAM" id="SSF53335">
    <property type="entry name" value="S-adenosyl-L-methionine-dependent methyltransferases"/>
    <property type="match status" value="1"/>
</dbReference>
<dbReference type="GeneID" id="5411714"/>
<keyword evidence="3" id="KW-1185">Reference proteome</keyword>
<dbReference type="GO" id="GO:0032259">
    <property type="term" value="P:methylation"/>
    <property type="evidence" value="ECO:0007669"/>
    <property type="project" value="UniProtKB-KW"/>
</dbReference>
<keyword evidence="2" id="KW-0808">Transferase</keyword>
<evidence type="ECO:0000313" key="3">
    <source>
        <dbReference type="Proteomes" id="UP000002408"/>
    </source>
</evidence>
<dbReference type="Gene3D" id="3.40.50.150">
    <property type="entry name" value="Vaccinia Virus protein VP39"/>
    <property type="match status" value="1"/>
</dbReference>
<dbReference type="InterPro" id="IPR041698">
    <property type="entry name" value="Methyltransf_25"/>
</dbReference>
<dbReference type="HOGENOM" id="CLU_062440_3_1_2"/>
<name>A7I4N8_METB6</name>
<feature type="domain" description="Methyltransferase" evidence="1">
    <location>
        <begin position="60"/>
        <end position="155"/>
    </location>
</feature>
<gene>
    <name evidence="2" type="ordered locus">Mboo_0176</name>
</gene>
<proteinExistence type="predicted"/>
<reference evidence="3" key="1">
    <citation type="journal article" date="2015" name="Microbiology">
        <title>Genome of Methanoregula boonei 6A8 reveals adaptations to oligotrophic peatland environments.</title>
        <authorList>
            <person name="Braeuer S."/>
            <person name="Cadillo-Quiroz H."/>
            <person name="Kyrpides N."/>
            <person name="Woyke T."/>
            <person name="Goodwin L."/>
            <person name="Detter C."/>
            <person name="Podell S."/>
            <person name="Yavitt J.B."/>
            <person name="Zinder S.H."/>
        </authorList>
    </citation>
    <scope>NUCLEOTIDE SEQUENCE [LARGE SCALE GENOMIC DNA]</scope>
    <source>
        <strain evidence="3">DSM 21154 / JCM 14090 / 6A8</strain>
    </source>
</reference>
<dbReference type="AlphaFoldDB" id="A7I4N8"/>
<evidence type="ECO:0000313" key="2">
    <source>
        <dbReference type="EMBL" id="ABS54699.1"/>
    </source>
</evidence>
<dbReference type="GO" id="GO:0008168">
    <property type="term" value="F:methyltransferase activity"/>
    <property type="evidence" value="ECO:0007669"/>
    <property type="project" value="UniProtKB-KW"/>
</dbReference>
<organism evidence="2 3">
    <name type="scientific">Methanoregula boonei (strain DSM 21154 / JCM 14090 / 6A8)</name>
    <dbReference type="NCBI Taxonomy" id="456442"/>
    <lineage>
        <taxon>Archaea</taxon>
        <taxon>Methanobacteriati</taxon>
        <taxon>Methanobacteriota</taxon>
        <taxon>Stenosarchaea group</taxon>
        <taxon>Methanomicrobia</taxon>
        <taxon>Methanomicrobiales</taxon>
        <taxon>Methanoregulaceae</taxon>
        <taxon>Methanoregula</taxon>
    </lineage>
</organism>
<dbReference type="InterPro" id="IPR029063">
    <property type="entry name" value="SAM-dependent_MTases_sf"/>
</dbReference>
<dbReference type="STRING" id="456442.Mboo_0176"/>
<dbReference type="CDD" id="cd02440">
    <property type="entry name" value="AdoMet_MTases"/>
    <property type="match status" value="1"/>
</dbReference>
<sequence length="279" mass="30013">MTAPPPPPQQYLATGFRDVDGSTDTPACTRCLDLIAGIPFFRRVKDESFRILAGTRPGLVLDAGCGAGNDLLALAGLLSPDSRLIGLDASARLLATAAERIADHRARCCLVRGDLLSVPFRKSTFAACRIDRVLQHLHNPGRVVQELVRVLEPGGTLVAFDNDWDTLTLSLDNRHAAAALTRFWSDSFASGRVGKDLATLFSDAGLTDVVAEPRALALTDPEIAEKVFDIPALLDRMNAAGLLNAGEVHEIKEDLARNARRGTFASGYTGYLVRGRKPV</sequence>
<protein>
    <submittedName>
        <fullName evidence="2">Methyltransferase type 11</fullName>
    </submittedName>
</protein>
<dbReference type="EMBL" id="CP000780">
    <property type="protein sequence ID" value="ABS54699.1"/>
    <property type="molecule type" value="Genomic_DNA"/>
</dbReference>
<dbReference type="Pfam" id="PF13649">
    <property type="entry name" value="Methyltransf_25"/>
    <property type="match status" value="1"/>
</dbReference>
<dbReference type="KEGG" id="mbn:Mboo_0176"/>
<dbReference type="RefSeq" id="WP_011991187.1">
    <property type="nucleotide sequence ID" value="NC_009712.1"/>
</dbReference>
<dbReference type="eggNOG" id="arCOG01779">
    <property type="taxonomic scope" value="Archaea"/>
</dbReference>
<keyword evidence="2" id="KW-0489">Methyltransferase</keyword>
<accession>A7I4N8</accession>
<dbReference type="PANTHER" id="PTHR43591">
    <property type="entry name" value="METHYLTRANSFERASE"/>
    <property type="match status" value="1"/>
</dbReference>
<dbReference type="PANTHER" id="PTHR43591:SF78">
    <property type="entry name" value="SLR0407 PROTEIN"/>
    <property type="match status" value="1"/>
</dbReference>
<dbReference type="OrthoDB" id="1018at2157"/>
<evidence type="ECO:0000259" key="1">
    <source>
        <dbReference type="Pfam" id="PF13649"/>
    </source>
</evidence>
<dbReference type="Proteomes" id="UP000002408">
    <property type="component" value="Chromosome"/>
</dbReference>